<dbReference type="Gene3D" id="2.70.98.40">
    <property type="entry name" value="Glycoside hydrolase, family 65, N-terminal domain"/>
    <property type="match status" value="1"/>
</dbReference>
<evidence type="ECO:0000313" key="7">
    <source>
        <dbReference type="EMBL" id="QCY45841.1"/>
    </source>
</evidence>
<dbReference type="SUPFAM" id="SSF48208">
    <property type="entry name" value="Six-hairpin glycosidases"/>
    <property type="match status" value="1"/>
</dbReference>
<accession>A0A5B7WP38</accession>
<dbReference type="Gene3D" id="1.10.150.240">
    <property type="entry name" value="Putative phosphatase, domain 2"/>
    <property type="match status" value="1"/>
</dbReference>
<dbReference type="Proteomes" id="UP000307000">
    <property type="component" value="Chromosome"/>
</dbReference>
<dbReference type="GO" id="GO:0004553">
    <property type="term" value="F:hydrolase activity, hydrolyzing O-glycosyl compounds"/>
    <property type="evidence" value="ECO:0007669"/>
    <property type="project" value="TreeGrafter"/>
</dbReference>
<dbReference type="InterPro" id="IPR010976">
    <property type="entry name" value="B-phosphoglucomutase_hydrolase"/>
</dbReference>
<dbReference type="GO" id="GO:0005975">
    <property type="term" value="P:carbohydrate metabolic process"/>
    <property type="evidence" value="ECO:0007669"/>
    <property type="project" value="InterPro"/>
</dbReference>
<evidence type="ECO:0000259" key="4">
    <source>
        <dbReference type="Pfam" id="PF03632"/>
    </source>
</evidence>
<dbReference type="Gene3D" id="1.50.10.10">
    <property type="match status" value="1"/>
</dbReference>
<dbReference type="InterPro" id="IPR023198">
    <property type="entry name" value="PGP-like_dom2"/>
</dbReference>
<gene>
    <name evidence="7" type="ORF">GcLGCM259_0048</name>
</gene>
<evidence type="ECO:0000259" key="5">
    <source>
        <dbReference type="Pfam" id="PF03633"/>
    </source>
</evidence>
<protein>
    <submittedName>
        <fullName evidence="7">Glycosyl hydrolase family 65</fullName>
    </submittedName>
</protein>
<dbReference type="Pfam" id="PF03633">
    <property type="entry name" value="Glyco_hydro_65C"/>
    <property type="match status" value="1"/>
</dbReference>
<dbReference type="SUPFAM" id="SSF74650">
    <property type="entry name" value="Galactose mutarotase-like"/>
    <property type="match status" value="1"/>
</dbReference>
<dbReference type="InterPro" id="IPR008928">
    <property type="entry name" value="6-hairpin_glycosidase_sf"/>
</dbReference>
<feature type="domain" description="Glycoside hydrolase family 65 C-terminal" evidence="5">
    <location>
        <begin position="960"/>
        <end position="1021"/>
    </location>
</feature>
<dbReference type="InterPro" id="IPR011013">
    <property type="entry name" value="Gal_mutarotase_sf_dom"/>
</dbReference>
<keyword evidence="8" id="KW-1185">Reference proteome</keyword>
<dbReference type="InterPro" id="IPR005195">
    <property type="entry name" value="Glyco_hydro_65_M"/>
</dbReference>
<evidence type="ECO:0000256" key="1">
    <source>
        <dbReference type="ARBA" id="ARBA00006171"/>
    </source>
</evidence>
<dbReference type="SFLD" id="SFLDS00003">
    <property type="entry name" value="Haloacid_Dehalogenase"/>
    <property type="match status" value="1"/>
</dbReference>
<dbReference type="AlphaFoldDB" id="A0A5B7WP38"/>
<dbReference type="KEGG" id="gcr:GcLGCM259_0048"/>
<dbReference type="PANTHER" id="PTHR11051:SF13">
    <property type="entry name" value="GLYCOSYL TRANSFERASE"/>
    <property type="match status" value="1"/>
</dbReference>
<feature type="domain" description="Glycoside hydrolase family 65 central catalytic" evidence="4">
    <location>
        <begin position="587"/>
        <end position="950"/>
    </location>
</feature>
<evidence type="ECO:0000313" key="8">
    <source>
        <dbReference type="Proteomes" id="UP000307000"/>
    </source>
</evidence>
<sequence>MNSSRPMYRHRDFKAVLFDLDGVLTPTAQVHREAWQELFDRFLSARHPEAAPYTLDDYFTLVDGRPRYDGVQAVLDSRGISLPHGTGRDLPGFETVCALGNLKNDVFIDILEREGIAPYQGSLDFLNQVLDAGLDVAVVSSSRNARTVLNAAELADFFPTVVSGTEATLRQLPGKPAPDTFLAAARDLGWRPEECVVIEDAVSGVQAAVSGGFRVIGVARENNAASLAEAGADFVVTDLSEVMTDESGDALSYDPWSITLDEARDDEGAQDTVFSLGNGFLGTKAPMLGVGDQAGGSFINGLHETWQIRYAENAYGLASTGQTMIAAPDFRTMRVYINDEALEVGRTEIVRDDLRLDFRDGTLVSTTLWRTAEGHRVAVTSRAMVSFTDRHLAVIDLNVRLLDAPGHVVVQSSVIGIPPTTLVPTPADLDAGEPSSLDPRKSESTGQNPLQPAGHYERNGQAGLSYIVRGSGMSVATVAEHRASLTGGSSSEIQSTTHVNEERSDHVVSVTLQPGQGLRLSKFVAYHASRRHTAREMVARSHRALGHLVPRGADDHFRGQRTYMGEFWQRSDVRVDSDDKTLQRKIRWNIFQLAQASARADGLGISAKGTSGNGYSGHYFWDTEIYVLPFLTYTNPQWARNALRARVSMLPAATRRAQIMNEDGILFPWRTINGEEASAYYPAGTAQYHINADIAYALNRYMNATGDVEFLRSGGAEILVGTARMWSSLGFWRTTGSRQSFHIHGVTGPDEYTAIVNDNVYTNVMARFNLRCAADMLDTLANRFPRFHAELTERLQIREGEAENWRKAAHCFHIPFSERVGIHPQDEHFLNREIWDVSNTDPAKLPLLLHYHPLVIYRFQVIKQADTVLALWLRSSDFTDAEKLADFNYYDPLTTGDSSLSAAVQSIVAAEVGYRDLAYEYFQAALNVDLENSHRNTADGVHVASTGGVWATLIYGFAGMRDDGDVLSFDPRLPASWSTLSFRLAWRGSMITVRLNSDSMRLSMEGGATLYFAVRGKNYSLSASEPVEIELDAHGQVREGKPSMEHVVALHSEDSADVMQPPRGF</sequence>
<dbReference type="NCBIfam" id="TIGR01509">
    <property type="entry name" value="HAD-SF-IA-v3"/>
    <property type="match status" value="1"/>
</dbReference>
<keyword evidence="7" id="KW-0378">Hydrolase</keyword>
<evidence type="ECO:0000256" key="3">
    <source>
        <dbReference type="SAM" id="MobiDB-lite"/>
    </source>
</evidence>
<keyword evidence="2" id="KW-0326">Glycosidase</keyword>
<dbReference type="GO" id="GO:0016757">
    <property type="term" value="F:glycosyltransferase activity"/>
    <property type="evidence" value="ECO:0007669"/>
    <property type="project" value="UniProtKB-ARBA"/>
</dbReference>
<dbReference type="Gene3D" id="2.60.420.10">
    <property type="entry name" value="Maltose phosphorylase, domain 3"/>
    <property type="match status" value="1"/>
</dbReference>
<dbReference type="NCBIfam" id="TIGR02009">
    <property type="entry name" value="PGMB-YQAB-SF"/>
    <property type="match status" value="1"/>
</dbReference>
<organism evidence="7 8">
    <name type="scientific">Glutamicibacter creatinolyticus</name>
    <dbReference type="NCBI Taxonomy" id="162496"/>
    <lineage>
        <taxon>Bacteria</taxon>
        <taxon>Bacillati</taxon>
        <taxon>Actinomycetota</taxon>
        <taxon>Actinomycetes</taxon>
        <taxon>Micrococcales</taxon>
        <taxon>Micrococcaceae</taxon>
        <taxon>Glutamicibacter</taxon>
    </lineage>
</organism>
<dbReference type="InterPro" id="IPR012341">
    <property type="entry name" value="6hp_glycosidase-like_sf"/>
</dbReference>
<dbReference type="InterPro" id="IPR006439">
    <property type="entry name" value="HAD-SF_hydro_IA"/>
</dbReference>
<comment type="similarity">
    <text evidence="1">Belongs to the HAD-like hydrolase superfamily. CbbY/CbbZ/Gph/YieH family.</text>
</comment>
<evidence type="ECO:0000259" key="6">
    <source>
        <dbReference type="Pfam" id="PF03636"/>
    </source>
</evidence>
<dbReference type="Pfam" id="PF03636">
    <property type="entry name" value="Glyco_hydro_65N"/>
    <property type="match status" value="1"/>
</dbReference>
<dbReference type="InterPro" id="IPR037018">
    <property type="entry name" value="GH65_N"/>
</dbReference>
<dbReference type="RefSeq" id="WP_138925395.1">
    <property type="nucleotide sequence ID" value="NZ_CP034412.1"/>
</dbReference>
<dbReference type="InterPro" id="IPR023214">
    <property type="entry name" value="HAD_sf"/>
</dbReference>
<dbReference type="InterPro" id="IPR036412">
    <property type="entry name" value="HAD-like_sf"/>
</dbReference>
<feature type="region of interest" description="Disordered" evidence="3">
    <location>
        <begin position="425"/>
        <end position="457"/>
    </location>
</feature>
<name>A0A5B7WP38_9MICC</name>
<dbReference type="InterPro" id="IPR005194">
    <property type="entry name" value="Glyco_hydro_65_C"/>
</dbReference>
<dbReference type="GO" id="GO:0030246">
    <property type="term" value="F:carbohydrate binding"/>
    <property type="evidence" value="ECO:0007669"/>
    <property type="project" value="InterPro"/>
</dbReference>
<dbReference type="InterPro" id="IPR005196">
    <property type="entry name" value="Glyco_hydro_65_N"/>
</dbReference>
<dbReference type="Gene3D" id="3.40.50.1000">
    <property type="entry name" value="HAD superfamily/HAD-like"/>
    <property type="match status" value="1"/>
</dbReference>
<dbReference type="PANTHER" id="PTHR11051">
    <property type="entry name" value="GLYCOSYL HYDROLASE-RELATED"/>
    <property type="match status" value="1"/>
</dbReference>
<proteinExistence type="inferred from homology"/>
<dbReference type="SFLD" id="SFLDG01129">
    <property type="entry name" value="C1.5:_HAD__Beta-PGM__Phosphata"/>
    <property type="match status" value="1"/>
</dbReference>
<reference evidence="7 8" key="1">
    <citation type="submission" date="2018-12" db="EMBL/GenBank/DDBJ databases">
        <title>Complete Genome Sequence of Glutamicibacter creatinolyticus strain LGCM259,isolated from an abscess of a 12-year-old mare in Italy.</title>
        <authorList>
            <person name="Santos R.G."/>
            <person name="Silva A.L."/>
            <person name="Seyffert N."/>
            <person name="Castro T.L.P."/>
            <person name="Attili A.R."/>
            <person name="Rifici C."/>
            <person name="Mazzullo G."/>
            <person name="Brenig B."/>
            <person name="Venanzi F."/>
            <person name="Azevedo V."/>
        </authorList>
    </citation>
    <scope>NUCLEOTIDE SEQUENCE [LARGE SCALE GENOMIC DNA]</scope>
    <source>
        <strain evidence="7 8">LGCM 259</strain>
    </source>
</reference>
<dbReference type="Pfam" id="PF00702">
    <property type="entry name" value="Hydrolase"/>
    <property type="match status" value="1"/>
</dbReference>
<dbReference type="EMBL" id="CP034412">
    <property type="protein sequence ID" value="QCY45841.1"/>
    <property type="molecule type" value="Genomic_DNA"/>
</dbReference>
<dbReference type="Pfam" id="PF03632">
    <property type="entry name" value="Glyco_hydro_65m"/>
    <property type="match status" value="1"/>
</dbReference>
<evidence type="ECO:0000256" key="2">
    <source>
        <dbReference type="ARBA" id="ARBA00023295"/>
    </source>
</evidence>
<dbReference type="SUPFAM" id="SSF56784">
    <property type="entry name" value="HAD-like"/>
    <property type="match status" value="1"/>
</dbReference>
<feature type="domain" description="Glycoside hydrolase family 65 N-terminal" evidence="6">
    <location>
        <begin position="265"/>
        <end position="530"/>
    </location>
</feature>